<evidence type="ECO:0000313" key="2">
    <source>
        <dbReference type="EMBL" id="KKN64626.1"/>
    </source>
</evidence>
<feature type="compositionally biased region" description="Basic and acidic residues" evidence="1">
    <location>
        <begin position="70"/>
        <end position="97"/>
    </location>
</feature>
<feature type="compositionally biased region" description="Basic and acidic residues" evidence="1">
    <location>
        <begin position="33"/>
        <end position="61"/>
    </location>
</feature>
<reference evidence="2" key="1">
    <citation type="journal article" date="2015" name="Nature">
        <title>Complex archaea that bridge the gap between prokaryotes and eukaryotes.</title>
        <authorList>
            <person name="Spang A."/>
            <person name="Saw J.H."/>
            <person name="Jorgensen S.L."/>
            <person name="Zaremba-Niedzwiedzka K."/>
            <person name="Martijn J."/>
            <person name="Lind A.E."/>
            <person name="van Eijk R."/>
            <person name="Schleper C."/>
            <person name="Guy L."/>
            <person name="Ettema T.J."/>
        </authorList>
    </citation>
    <scope>NUCLEOTIDE SEQUENCE</scope>
</reference>
<comment type="caution">
    <text evidence="2">The sequence shown here is derived from an EMBL/GenBank/DDBJ whole genome shotgun (WGS) entry which is preliminary data.</text>
</comment>
<dbReference type="AlphaFoldDB" id="A0A0F9UTW3"/>
<proteinExistence type="predicted"/>
<organism evidence="2">
    <name type="scientific">marine sediment metagenome</name>
    <dbReference type="NCBI Taxonomy" id="412755"/>
    <lineage>
        <taxon>unclassified sequences</taxon>
        <taxon>metagenomes</taxon>
        <taxon>ecological metagenomes</taxon>
    </lineage>
</organism>
<accession>A0A0F9UTW3</accession>
<sequence>MSDERALSKPPILPKVPTVDAPPQLSPIPPVELLDRPDLSDQKLENRPEMDDSLRGKRGGEFKSPYMHNLRRDPSRQKREDTEQRDQLHDLRKQRKEIDKQINDIRNQDTRINPYNVNTHVAITTDAIIADLRNMEQSPWSGELSTQRGYSPLHTLFNDQFSVSEEDEEWENELLLDC</sequence>
<evidence type="ECO:0000256" key="1">
    <source>
        <dbReference type="SAM" id="MobiDB-lite"/>
    </source>
</evidence>
<dbReference type="EMBL" id="LAZR01000548">
    <property type="protein sequence ID" value="KKN64626.1"/>
    <property type="molecule type" value="Genomic_DNA"/>
</dbReference>
<name>A0A0F9UTW3_9ZZZZ</name>
<protein>
    <submittedName>
        <fullName evidence="2">Uncharacterized protein</fullName>
    </submittedName>
</protein>
<feature type="region of interest" description="Disordered" evidence="1">
    <location>
        <begin position="1"/>
        <end position="97"/>
    </location>
</feature>
<gene>
    <name evidence="2" type="ORF">LCGC14_0489560</name>
</gene>